<evidence type="ECO:0000313" key="8">
    <source>
        <dbReference type="EMBL" id="KAJ5552109.1"/>
    </source>
</evidence>
<name>A0AAD6D284_9EURO</name>
<accession>A0AAD6D284</accession>
<dbReference type="GO" id="GO:0016757">
    <property type="term" value="F:glycosyltransferase activity"/>
    <property type="evidence" value="ECO:0007669"/>
    <property type="project" value="TreeGrafter"/>
</dbReference>
<dbReference type="PROSITE" id="PS51762">
    <property type="entry name" value="GH16_2"/>
    <property type="match status" value="1"/>
</dbReference>
<comment type="caution">
    <text evidence="8">The sequence shown here is derived from an EMBL/GenBank/DDBJ whole genome shotgun (WGS) entry which is preliminary data.</text>
</comment>
<feature type="chain" id="PRO_5042163324" evidence="6">
    <location>
        <begin position="22"/>
        <end position="335"/>
    </location>
</feature>
<evidence type="ECO:0000256" key="4">
    <source>
        <dbReference type="ARBA" id="ARBA00023288"/>
    </source>
</evidence>
<evidence type="ECO:0000256" key="2">
    <source>
        <dbReference type="ARBA" id="ARBA00022475"/>
    </source>
</evidence>
<evidence type="ECO:0000256" key="6">
    <source>
        <dbReference type="SAM" id="SignalP"/>
    </source>
</evidence>
<sequence>MHTTFSLSAAIWAAFLSLATAQSYTSCDPMEKTCPADPGTTSTEISYDFTKSSDLAKWNTTAGTVTASEEGAKFTISQEGDAPTIETEYYIFFGEVSITMKGASGTGIVSSAILESDDLDEIDWEILGSYSSKLQTDYYGKGDSGSYDRWTWVEASSPLSTFHTYKWVWTKTELTWSIDGTVVRTLKYADAVHDGASRYPQTPMSVRIGIWAGGSSSSEGTVEWAGGVTDYSDGPFTMYVKSVSIVNYNPAESYKWKNKSGSMDSIEIVGGTSSTGTTDSSTGTAAAPASVAATGGLWRSHPSGSSRTTSRPMFSAAGIGHFSIFITILMMMICI</sequence>
<evidence type="ECO:0000256" key="5">
    <source>
        <dbReference type="SAM" id="Phobius"/>
    </source>
</evidence>
<dbReference type="InterPro" id="IPR050546">
    <property type="entry name" value="Glycosyl_Hydrlase_16"/>
</dbReference>
<dbReference type="InterPro" id="IPR013320">
    <property type="entry name" value="ConA-like_dom_sf"/>
</dbReference>
<dbReference type="Gene3D" id="2.60.120.200">
    <property type="match status" value="1"/>
</dbReference>
<dbReference type="PANTHER" id="PTHR10963:SF68">
    <property type="entry name" value="GLYCOSIDASE CRH1-RELATED"/>
    <property type="match status" value="1"/>
</dbReference>
<dbReference type="AlphaFoldDB" id="A0AAD6D284"/>
<dbReference type="GO" id="GO:0009277">
    <property type="term" value="C:fungal-type cell wall"/>
    <property type="evidence" value="ECO:0007669"/>
    <property type="project" value="TreeGrafter"/>
</dbReference>
<dbReference type="GO" id="GO:0005886">
    <property type="term" value="C:plasma membrane"/>
    <property type="evidence" value="ECO:0007669"/>
    <property type="project" value="UniProtKB-SubCell"/>
</dbReference>
<dbReference type="GO" id="GO:0098552">
    <property type="term" value="C:side of membrane"/>
    <property type="evidence" value="ECO:0007669"/>
    <property type="project" value="UniProtKB-KW"/>
</dbReference>
<evidence type="ECO:0000256" key="1">
    <source>
        <dbReference type="ARBA" id="ARBA00004609"/>
    </source>
</evidence>
<feature type="signal peptide" evidence="6">
    <location>
        <begin position="1"/>
        <end position="21"/>
    </location>
</feature>
<keyword evidence="3" id="KW-0336">GPI-anchor</keyword>
<comment type="subcellular location">
    <subcellularLocation>
        <location evidence="1">Cell membrane</location>
        <topology evidence="1">Lipid-anchor</topology>
        <topology evidence="1">GPI-anchor</topology>
    </subcellularLocation>
</comment>
<dbReference type="PANTHER" id="PTHR10963">
    <property type="entry name" value="GLYCOSYL HYDROLASE-RELATED"/>
    <property type="match status" value="1"/>
</dbReference>
<keyword evidence="5" id="KW-1133">Transmembrane helix</keyword>
<dbReference type="EMBL" id="JAQIZZ010000002">
    <property type="protein sequence ID" value="KAJ5552109.1"/>
    <property type="molecule type" value="Genomic_DNA"/>
</dbReference>
<evidence type="ECO:0000259" key="7">
    <source>
        <dbReference type="PROSITE" id="PS51762"/>
    </source>
</evidence>
<keyword evidence="5" id="KW-0812">Transmembrane</keyword>
<keyword evidence="2" id="KW-1003">Cell membrane</keyword>
<dbReference type="Pfam" id="PF00722">
    <property type="entry name" value="Glyco_hydro_16"/>
    <property type="match status" value="1"/>
</dbReference>
<feature type="transmembrane region" description="Helical" evidence="5">
    <location>
        <begin position="313"/>
        <end position="334"/>
    </location>
</feature>
<dbReference type="GO" id="GO:0004553">
    <property type="term" value="F:hydrolase activity, hydrolyzing O-glycosyl compounds"/>
    <property type="evidence" value="ECO:0007669"/>
    <property type="project" value="InterPro"/>
</dbReference>
<dbReference type="SUPFAM" id="SSF49899">
    <property type="entry name" value="Concanavalin A-like lectins/glucanases"/>
    <property type="match status" value="1"/>
</dbReference>
<keyword evidence="9" id="KW-1185">Reference proteome</keyword>
<evidence type="ECO:0000313" key="9">
    <source>
        <dbReference type="Proteomes" id="UP001220324"/>
    </source>
</evidence>
<gene>
    <name evidence="8" type="ORF">N7494_001487</name>
</gene>
<keyword evidence="6" id="KW-0732">Signal</keyword>
<evidence type="ECO:0000256" key="3">
    <source>
        <dbReference type="ARBA" id="ARBA00022622"/>
    </source>
</evidence>
<dbReference type="CDD" id="cd02183">
    <property type="entry name" value="GH16_fungal_CRH1_transglycosylase"/>
    <property type="match status" value="1"/>
</dbReference>
<reference evidence="8 9" key="1">
    <citation type="journal article" date="2023" name="IMA Fungus">
        <title>Comparative genomic study of the Penicillium genus elucidates a diverse pangenome and 15 lateral gene transfer events.</title>
        <authorList>
            <person name="Petersen C."/>
            <person name="Sorensen T."/>
            <person name="Nielsen M.R."/>
            <person name="Sondergaard T.E."/>
            <person name="Sorensen J.L."/>
            <person name="Fitzpatrick D.A."/>
            <person name="Frisvad J.C."/>
            <person name="Nielsen K.L."/>
        </authorList>
    </citation>
    <scope>NUCLEOTIDE SEQUENCE [LARGE SCALE GENOMIC DNA]</scope>
    <source>
        <strain evidence="8 9">IBT 35679</strain>
    </source>
</reference>
<dbReference type="GO" id="GO:0005975">
    <property type="term" value="P:carbohydrate metabolic process"/>
    <property type="evidence" value="ECO:0007669"/>
    <property type="project" value="InterPro"/>
</dbReference>
<keyword evidence="4" id="KW-0449">Lipoprotein</keyword>
<keyword evidence="3" id="KW-0325">Glycoprotein</keyword>
<dbReference type="GO" id="GO:0031505">
    <property type="term" value="P:fungal-type cell wall organization"/>
    <property type="evidence" value="ECO:0007669"/>
    <property type="project" value="TreeGrafter"/>
</dbReference>
<dbReference type="InterPro" id="IPR000757">
    <property type="entry name" value="Beta-glucanase-like"/>
</dbReference>
<feature type="domain" description="GH16" evidence="7">
    <location>
        <begin position="40"/>
        <end position="233"/>
    </location>
</feature>
<organism evidence="8 9">
    <name type="scientific">Penicillium frequentans</name>
    <dbReference type="NCBI Taxonomy" id="3151616"/>
    <lineage>
        <taxon>Eukaryota</taxon>
        <taxon>Fungi</taxon>
        <taxon>Dikarya</taxon>
        <taxon>Ascomycota</taxon>
        <taxon>Pezizomycotina</taxon>
        <taxon>Eurotiomycetes</taxon>
        <taxon>Eurotiomycetidae</taxon>
        <taxon>Eurotiales</taxon>
        <taxon>Aspergillaceae</taxon>
        <taxon>Penicillium</taxon>
    </lineage>
</organism>
<proteinExistence type="predicted"/>
<keyword evidence="5" id="KW-0472">Membrane</keyword>
<protein>
    <submittedName>
        <fullName evidence="8">Concanavalin A-like lectin/glucanase</fullName>
    </submittedName>
</protein>
<dbReference type="Proteomes" id="UP001220324">
    <property type="component" value="Unassembled WGS sequence"/>
</dbReference>